<dbReference type="AlphaFoldDB" id="M5G9N2"/>
<feature type="region of interest" description="Disordered" evidence="1">
    <location>
        <begin position="61"/>
        <end position="175"/>
    </location>
</feature>
<evidence type="ECO:0000313" key="2">
    <source>
        <dbReference type="EMBL" id="EJU04985.1"/>
    </source>
</evidence>
<dbReference type="STRING" id="1858805.M5G9N2"/>
<feature type="compositionally biased region" description="Low complexity" evidence="1">
    <location>
        <begin position="61"/>
        <end position="109"/>
    </location>
</feature>
<accession>M5G9N2</accession>
<dbReference type="Proteomes" id="UP000030653">
    <property type="component" value="Unassembled WGS sequence"/>
</dbReference>
<dbReference type="GeneID" id="63687044"/>
<reference evidence="2 3" key="1">
    <citation type="journal article" date="2012" name="Science">
        <title>The Paleozoic origin of enzymatic lignin decomposition reconstructed from 31 fungal genomes.</title>
        <authorList>
            <person name="Floudas D."/>
            <person name="Binder M."/>
            <person name="Riley R."/>
            <person name="Barry K."/>
            <person name="Blanchette R.A."/>
            <person name="Henrissat B."/>
            <person name="Martinez A.T."/>
            <person name="Otillar R."/>
            <person name="Spatafora J.W."/>
            <person name="Yadav J.S."/>
            <person name="Aerts A."/>
            <person name="Benoit I."/>
            <person name="Boyd A."/>
            <person name="Carlson A."/>
            <person name="Copeland A."/>
            <person name="Coutinho P.M."/>
            <person name="de Vries R.P."/>
            <person name="Ferreira P."/>
            <person name="Findley K."/>
            <person name="Foster B."/>
            <person name="Gaskell J."/>
            <person name="Glotzer D."/>
            <person name="Gorecki P."/>
            <person name="Heitman J."/>
            <person name="Hesse C."/>
            <person name="Hori C."/>
            <person name="Igarashi K."/>
            <person name="Jurgens J.A."/>
            <person name="Kallen N."/>
            <person name="Kersten P."/>
            <person name="Kohler A."/>
            <person name="Kuees U."/>
            <person name="Kumar T.K.A."/>
            <person name="Kuo A."/>
            <person name="LaButti K."/>
            <person name="Larrondo L.F."/>
            <person name="Lindquist E."/>
            <person name="Ling A."/>
            <person name="Lombard V."/>
            <person name="Lucas S."/>
            <person name="Lundell T."/>
            <person name="Martin R."/>
            <person name="McLaughlin D.J."/>
            <person name="Morgenstern I."/>
            <person name="Morin E."/>
            <person name="Murat C."/>
            <person name="Nagy L.G."/>
            <person name="Nolan M."/>
            <person name="Ohm R.A."/>
            <person name="Patyshakuliyeva A."/>
            <person name="Rokas A."/>
            <person name="Ruiz-Duenas F.J."/>
            <person name="Sabat G."/>
            <person name="Salamov A."/>
            <person name="Samejima M."/>
            <person name="Schmutz J."/>
            <person name="Slot J.C."/>
            <person name="St John F."/>
            <person name="Stenlid J."/>
            <person name="Sun H."/>
            <person name="Sun S."/>
            <person name="Syed K."/>
            <person name="Tsang A."/>
            <person name="Wiebenga A."/>
            <person name="Young D."/>
            <person name="Pisabarro A."/>
            <person name="Eastwood D.C."/>
            <person name="Martin F."/>
            <person name="Cullen D."/>
            <person name="Grigoriev I.V."/>
            <person name="Hibbett D.S."/>
        </authorList>
    </citation>
    <scope>NUCLEOTIDE SEQUENCE [LARGE SCALE GENOMIC DNA]</scope>
    <source>
        <strain evidence="2 3">DJM-731 SS1</strain>
    </source>
</reference>
<dbReference type="HOGENOM" id="CLU_1384118_0_0_1"/>
<evidence type="ECO:0000313" key="3">
    <source>
        <dbReference type="Proteomes" id="UP000030653"/>
    </source>
</evidence>
<dbReference type="EMBL" id="JH795857">
    <property type="protein sequence ID" value="EJU04985.1"/>
    <property type="molecule type" value="Genomic_DNA"/>
</dbReference>
<dbReference type="RefSeq" id="XP_040631879.1">
    <property type="nucleotide sequence ID" value="XM_040771982.1"/>
</dbReference>
<name>M5G9N2_DACPD</name>
<keyword evidence="3" id="KW-1185">Reference proteome</keyword>
<sequence>MLNSPLSGSLHASPLLAHATQPQTVPTQRLPGLQQQQLTNGQARTDLPHLRDIRDFSRDITQLPTPTSTQQSHSQGHTPVQGSQPVVHHQVHQPQPQQAAAHRLSQRQQTQRHAHTQAHTAQQPQHTQTQQHTQSQHTQTQQPQQAQAQQQQPQQQYAYQYPSVPSSISQNSSDADILPRYSSYYHGYAQYPDSSGR</sequence>
<organism evidence="2 3">
    <name type="scientific">Dacryopinax primogenitus (strain DJM 731)</name>
    <name type="common">Brown rot fungus</name>
    <dbReference type="NCBI Taxonomy" id="1858805"/>
    <lineage>
        <taxon>Eukaryota</taxon>
        <taxon>Fungi</taxon>
        <taxon>Dikarya</taxon>
        <taxon>Basidiomycota</taxon>
        <taxon>Agaricomycotina</taxon>
        <taxon>Dacrymycetes</taxon>
        <taxon>Dacrymycetales</taxon>
        <taxon>Dacrymycetaceae</taxon>
        <taxon>Dacryopinax</taxon>
    </lineage>
</organism>
<evidence type="ECO:0000256" key="1">
    <source>
        <dbReference type="SAM" id="MobiDB-lite"/>
    </source>
</evidence>
<gene>
    <name evidence="2" type="ORF">DACRYDRAFT_20553</name>
</gene>
<proteinExistence type="predicted"/>
<feature type="compositionally biased region" description="Low complexity" evidence="1">
    <location>
        <begin position="117"/>
        <end position="173"/>
    </location>
</feature>
<protein>
    <submittedName>
        <fullName evidence="2">Uncharacterized protein</fullName>
    </submittedName>
</protein>